<dbReference type="AlphaFoldDB" id="B7GDP0"/>
<dbReference type="Proteomes" id="UP000000759">
    <property type="component" value="Chromosome 28"/>
</dbReference>
<dbReference type="OrthoDB" id="47930at2759"/>
<gene>
    <name evidence="2" type="ORF">PHATRDRAFT_50315</name>
</gene>
<evidence type="ECO:0000256" key="1">
    <source>
        <dbReference type="SAM" id="MobiDB-lite"/>
    </source>
</evidence>
<name>B7GDP0_PHATC</name>
<dbReference type="PaxDb" id="2850-Phatr50315"/>
<feature type="compositionally biased region" description="Basic and acidic residues" evidence="1">
    <location>
        <begin position="90"/>
        <end position="102"/>
    </location>
</feature>
<dbReference type="EMBL" id="CM000630">
    <property type="protein sequence ID" value="EEC43378.1"/>
    <property type="molecule type" value="Genomic_DNA"/>
</dbReference>
<sequence>MALRTFRSNPALGGFGGESSTLIDTEQHRGVRQSSPGGDAFAQIIKEIVDNAVDACTEDDNINRRKVPNEEKMTRIKRVRVVIERFETEAERDTDCSGKADKTGSNSSDEVLRVTVSDNGCGMKDIQACVDPFHTSKAHATLGTGTTSSTRPTQHTSGRYGIGLTLSLLHTQRMVDNSCASIKSATTNQKHWTCMKCVVDTEGDSRAGTGEFDKTTLWKRPAFLVAQLIFSTCKGGSTAVTEWPRLAEYFARFQLIIGLKCSIEILAPTLSPLPLAIRPSISHVDAKAELCRAVELYLERQCPSDNVAHALVPIRLQNDPSGKDGDPQMEVGIAVLGVPEHMEELEDKNNKYAKDMDETVTKGAATMSVVRIVNHTPLLDSTEAIACGIVQGIVSKKKLWNSYGLEVSLDRLDRITKIPTFVVKDSDQLTPFFVKGTHHKFKSVKDDTESDDECFVLDEHEYRKRKRTNELSRLSPAEGRLPIDNSAIDSALEVGLTQCLRLLQKSNPDLLLTANELKHFQRDVQYVPACSSALLSIITKANSLNSSLLGCVNQWENTNRKGQKLGQVETKSKEDDFTRERLGTLMENRFRSVLANKGKKSRGKVEVNNDSKCRSLGLSGMNSDTCKVLDSLVHSEASTRGDDDSSNGDSDGDLKSLGAIAIPFHDSI</sequence>
<feature type="region of interest" description="Disordered" evidence="1">
    <location>
        <begin position="637"/>
        <end position="656"/>
    </location>
</feature>
<protein>
    <submittedName>
        <fullName evidence="2">Uncharacterized protein</fullName>
    </submittedName>
</protein>
<evidence type="ECO:0000313" key="2">
    <source>
        <dbReference type="EMBL" id="EEC43378.1"/>
    </source>
</evidence>
<organism evidence="2 3">
    <name type="scientific">Phaeodactylum tricornutum (strain CCAP 1055/1)</name>
    <dbReference type="NCBI Taxonomy" id="556484"/>
    <lineage>
        <taxon>Eukaryota</taxon>
        <taxon>Sar</taxon>
        <taxon>Stramenopiles</taxon>
        <taxon>Ochrophyta</taxon>
        <taxon>Bacillariophyta</taxon>
        <taxon>Bacillariophyceae</taxon>
        <taxon>Bacillariophycidae</taxon>
        <taxon>Naviculales</taxon>
        <taxon>Phaeodactylaceae</taxon>
        <taxon>Phaeodactylum</taxon>
    </lineage>
</organism>
<dbReference type="RefSeq" id="XP_002185246.1">
    <property type="nucleotide sequence ID" value="XM_002185210.1"/>
</dbReference>
<reference evidence="3" key="2">
    <citation type="submission" date="2008-08" db="EMBL/GenBank/DDBJ databases">
        <authorList>
            <consortium name="Diatom Consortium"/>
            <person name="Grigoriev I."/>
            <person name="Grimwood J."/>
            <person name="Kuo A."/>
            <person name="Otillar R.P."/>
            <person name="Salamov A."/>
            <person name="Detter J.C."/>
            <person name="Lindquist E."/>
            <person name="Shapiro H."/>
            <person name="Lucas S."/>
            <person name="Glavina del Rio T."/>
            <person name="Pitluck S."/>
            <person name="Rokhsar D."/>
            <person name="Bowler C."/>
        </authorList>
    </citation>
    <scope>GENOME REANNOTATION</scope>
    <source>
        <strain evidence="3">CCAP 1055/1</strain>
    </source>
</reference>
<dbReference type="KEGG" id="pti:PHATRDRAFT_50315"/>
<dbReference type="GeneID" id="7198975"/>
<proteinExistence type="predicted"/>
<evidence type="ECO:0000313" key="3">
    <source>
        <dbReference type="Proteomes" id="UP000000759"/>
    </source>
</evidence>
<dbReference type="InParanoid" id="B7GDP0"/>
<dbReference type="SUPFAM" id="SSF55874">
    <property type="entry name" value="ATPase domain of HSP90 chaperone/DNA topoisomerase II/histidine kinase"/>
    <property type="match status" value="1"/>
</dbReference>
<feature type="region of interest" description="Disordered" evidence="1">
    <location>
        <begin position="1"/>
        <end position="21"/>
    </location>
</feature>
<accession>B7GDP0</accession>
<keyword evidence="3" id="KW-1185">Reference proteome</keyword>
<dbReference type="Gene3D" id="3.30.565.10">
    <property type="entry name" value="Histidine kinase-like ATPase, C-terminal domain"/>
    <property type="match status" value="1"/>
</dbReference>
<feature type="non-terminal residue" evidence="2">
    <location>
        <position position="668"/>
    </location>
</feature>
<feature type="region of interest" description="Disordered" evidence="1">
    <location>
        <begin position="90"/>
        <end position="109"/>
    </location>
</feature>
<dbReference type="InterPro" id="IPR036890">
    <property type="entry name" value="HATPase_C_sf"/>
</dbReference>
<dbReference type="eggNOG" id="ENOG502SBZP">
    <property type="taxonomic scope" value="Eukaryota"/>
</dbReference>
<reference evidence="2 3" key="1">
    <citation type="journal article" date="2008" name="Nature">
        <title>The Phaeodactylum genome reveals the evolutionary history of diatom genomes.</title>
        <authorList>
            <person name="Bowler C."/>
            <person name="Allen A.E."/>
            <person name="Badger J.H."/>
            <person name="Grimwood J."/>
            <person name="Jabbari K."/>
            <person name="Kuo A."/>
            <person name="Maheswari U."/>
            <person name="Martens C."/>
            <person name="Maumus F."/>
            <person name="Otillar R.P."/>
            <person name="Rayko E."/>
            <person name="Salamov A."/>
            <person name="Vandepoele K."/>
            <person name="Beszteri B."/>
            <person name="Gruber A."/>
            <person name="Heijde M."/>
            <person name="Katinka M."/>
            <person name="Mock T."/>
            <person name="Valentin K."/>
            <person name="Verret F."/>
            <person name="Berges J.A."/>
            <person name="Brownlee C."/>
            <person name="Cadoret J.P."/>
            <person name="Chiovitti A."/>
            <person name="Choi C.J."/>
            <person name="Coesel S."/>
            <person name="De Martino A."/>
            <person name="Detter J.C."/>
            <person name="Durkin C."/>
            <person name="Falciatore A."/>
            <person name="Fournet J."/>
            <person name="Haruta M."/>
            <person name="Huysman M.J."/>
            <person name="Jenkins B.D."/>
            <person name="Jiroutova K."/>
            <person name="Jorgensen R.E."/>
            <person name="Joubert Y."/>
            <person name="Kaplan A."/>
            <person name="Kroger N."/>
            <person name="Kroth P.G."/>
            <person name="La Roche J."/>
            <person name="Lindquist E."/>
            <person name="Lommer M."/>
            <person name="Martin-Jezequel V."/>
            <person name="Lopez P.J."/>
            <person name="Lucas S."/>
            <person name="Mangogna M."/>
            <person name="McGinnis K."/>
            <person name="Medlin L.K."/>
            <person name="Montsant A."/>
            <person name="Oudot-Le Secq M.P."/>
            <person name="Napoli C."/>
            <person name="Obornik M."/>
            <person name="Parker M.S."/>
            <person name="Petit J.L."/>
            <person name="Porcel B.M."/>
            <person name="Poulsen N."/>
            <person name="Robison M."/>
            <person name="Rychlewski L."/>
            <person name="Rynearson T.A."/>
            <person name="Schmutz J."/>
            <person name="Shapiro H."/>
            <person name="Siaut M."/>
            <person name="Stanley M."/>
            <person name="Sussman M.R."/>
            <person name="Taylor A.R."/>
            <person name="Vardi A."/>
            <person name="von Dassow P."/>
            <person name="Vyverman W."/>
            <person name="Willis A."/>
            <person name="Wyrwicz L.S."/>
            <person name="Rokhsar D.S."/>
            <person name="Weissenbach J."/>
            <person name="Armbrust E.V."/>
            <person name="Green B.R."/>
            <person name="Van de Peer Y."/>
            <person name="Grigoriev I.V."/>
        </authorList>
    </citation>
    <scope>NUCLEOTIDE SEQUENCE [LARGE SCALE GENOMIC DNA]</scope>
    <source>
        <strain evidence="2 3">CCAP 1055/1</strain>
    </source>
</reference>